<dbReference type="PANTHER" id="PTHR30344:SF1">
    <property type="entry name" value="6-PHOSPHOGLUCONOLACTONASE"/>
    <property type="match status" value="1"/>
</dbReference>
<proteinExistence type="inferred from homology"/>
<evidence type="ECO:0000313" key="2">
    <source>
        <dbReference type="EMBL" id="RAI80094.1"/>
    </source>
</evidence>
<evidence type="ECO:0000313" key="3">
    <source>
        <dbReference type="Proteomes" id="UP000229523"/>
    </source>
</evidence>
<protein>
    <submittedName>
        <fullName evidence="2">Lactonase family protein</fullName>
    </submittedName>
</protein>
<gene>
    <name evidence="2" type="ORF">BFS35_009935</name>
</gene>
<accession>A0A2G5NLV1</accession>
<dbReference type="AlphaFoldDB" id="A0A2G5NLV1"/>
<dbReference type="SUPFAM" id="SSF51004">
    <property type="entry name" value="C-terminal (heme d1) domain of cytochrome cd1-nitrite reductase"/>
    <property type="match status" value="1"/>
</dbReference>
<dbReference type="EMBL" id="MJBI02000004">
    <property type="protein sequence ID" value="RAI80094.1"/>
    <property type="molecule type" value="Genomic_DNA"/>
</dbReference>
<dbReference type="InterPro" id="IPR050282">
    <property type="entry name" value="Cycloisomerase_2"/>
</dbReference>
<dbReference type="Gene3D" id="2.130.10.10">
    <property type="entry name" value="YVTN repeat-like/Quinoprotein amine dehydrogenase"/>
    <property type="match status" value="1"/>
</dbReference>
<name>A0A2G5NLV1_9STAP</name>
<dbReference type="PANTHER" id="PTHR30344">
    <property type="entry name" value="6-PHOSPHOGLUCONOLACTONASE-RELATED"/>
    <property type="match status" value="1"/>
</dbReference>
<reference evidence="2 3" key="1">
    <citation type="journal article" date="2018" name="Front. Microbiol.">
        <title>Description and Comparative Genomics of Macrococcus caseolyticus subsp. hominis subsp. nov., Macrococcus goetzii sp. nov., Macrococcus epidermidis sp. nov., and Macrococcus bohemicus sp. nov., Novel Macrococci From Human Clinical Material With Virulence Potential and Suspected Uptake of Foreign DNA by Natural Transformation.</title>
        <authorList>
            <person name="Maslanova I."/>
            <person name="Wertheimer Z."/>
            <person name="Sedlacek I."/>
            <person name="Svec P."/>
            <person name="Indrakova A."/>
            <person name="Kovarovic V."/>
            <person name="Schumann P."/>
            <person name="Sproer C."/>
            <person name="Kralova S."/>
            <person name="Sedo O."/>
            <person name="Kristofova L."/>
            <person name="Vrbovska V."/>
            <person name="Fuzik T."/>
            <person name="Petras P."/>
            <person name="Zdrahal Z."/>
            <person name="Ruzickova V."/>
            <person name="Doskar J."/>
            <person name="Pantucek R."/>
        </authorList>
    </citation>
    <scope>NUCLEOTIDE SEQUENCE [LARGE SCALE GENOMIC DNA]</scope>
    <source>
        <strain evidence="2 3">CCM 4927</strain>
    </source>
</reference>
<organism evidence="2 3">
    <name type="scientific">Macrococcoides goetzii</name>
    <dbReference type="NCBI Taxonomy" id="1891097"/>
    <lineage>
        <taxon>Bacteria</taxon>
        <taxon>Bacillati</taxon>
        <taxon>Bacillota</taxon>
        <taxon>Bacilli</taxon>
        <taxon>Bacillales</taxon>
        <taxon>Staphylococcaceae</taxon>
        <taxon>Macrococcoides</taxon>
    </lineage>
</organism>
<keyword evidence="3" id="KW-1185">Reference proteome</keyword>
<evidence type="ECO:0000256" key="1">
    <source>
        <dbReference type="ARBA" id="ARBA00005564"/>
    </source>
</evidence>
<dbReference type="GO" id="GO:0005829">
    <property type="term" value="C:cytosol"/>
    <property type="evidence" value="ECO:0007669"/>
    <property type="project" value="TreeGrafter"/>
</dbReference>
<dbReference type="InterPro" id="IPR019405">
    <property type="entry name" value="Lactonase_7-beta_prop"/>
</dbReference>
<dbReference type="InterPro" id="IPR015943">
    <property type="entry name" value="WD40/YVTN_repeat-like_dom_sf"/>
</dbReference>
<dbReference type="RefSeq" id="WP_099580978.1">
    <property type="nucleotide sequence ID" value="NZ_MJBI02000004.1"/>
</dbReference>
<comment type="caution">
    <text evidence="2">The sequence shown here is derived from an EMBL/GenBank/DDBJ whole genome shotgun (WGS) entry which is preliminary data.</text>
</comment>
<dbReference type="Proteomes" id="UP000229523">
    <property type="component" value="Unassembled WGS sequence"/>
</dbReference>
<comment type="similarity">
    <text evidence="1">Belongs to the cycloisomerase 2 family.</text>
</comment>
<dbReference type="GO" id="GO:0017057">
    <property type="term" value="F:6-phosphogluconolactonase activity"/>
    <property type="evidence" value="ECO:0007669"/>
    <property type="project" value="TreeGrafter"/>
</dbReference>
<dbReference type="Pfam" id="PF10282">
    <property type="entry name" value="Lactonase"/>
    <property type="match status" value="1"/>
</dbReference>
<dbReference type="InterPro" id="IPR011048">
    <property type="entry name" value="Haem_d1_sf"/>
</dbReference>
<sequence length="343" mass="38053">MSEVKGFIGSYTKQDGKGIYSFTLDTEEKTIKTVETGYEVSGSTYIQQHGDKLYGIKKADSNAGIQSYQINEDGTLTVINDNLSSTDSGCHIWISENGKYLLEAVYGPGVVRLYKLDETTGEVLELIDIAQQEGTGPNKERQDHAHTHYIQETPDGKYAVAVDLGTDEVITFTFGDHGFKRVETLNVEPGMGPRHLIFNDNGKYAYLFTELSNEVVVLKYEDGKFEMLDKLSSIPSDFTENSQGAAIRLSHDGKYLYASNRGHQSIAVFKVLGDGEKIELVEIVGTGGDWPRDFNIDPSDTFLVCAHEADGVLTLFERDKETGRLTMLENDKRAPEGVCVQFL</sequence>